<protein>
    <submittedName>
        <fullName evidence="1">Uncharacterized protein</fullName>
    </submittedName>
</protein>
<accession>A0A5B8XVL9</accession>
<evidence type="ECO:0000313" key="2">
    <source>
        <dbReference type="Proteomes" id="UP000321595"/>
    </source>
</evidence>
<dbReference type="AlphaFoldDB" id="A0A5B8XVL9"/>
<dbReference type="EMBL" id="CP042467">
    <property type="protein sequence ID" value="QED29660.1"/>
    <property type="molecule type" value="Genomic_DNA"/>
</dbReference>
<name>A0A5B8XVL9_9DELT</name>
<proteinExistence type="predicted"/>
<dbReference type="Proteomes" id="UP000321595">
    <property type="component" value="Chromosome"/>
</dbReference>
<sequence length="148" mass="16957">MSHKNHLKIHAAHLDLDLRGEAEYVERAYAAIRPVLMERYRESLLAPGAIRETSELESIPRPAQAVKRAEPEPKIVNVVMCGEVYNKVFISERDRFDDGLLGRALSFDGLRRIYVNRSQESSFSKDFKFEKVLWRELTAAGRQAVKKG</sequence>
<gene>
    <name evidence="1" type="ORF">FRD01_20950</name>
</gene>
<evidence type="ECO:0000313" key="1">
    <source>
        <dbReference type="EMBL" id="QED29660.1"/>
    </source>
</evidence>
<dbReference type="RefSeq" id="WP_146962893.1">
    <property type="nucleotide sequence ID" value="NZ_CP042467.1"/>
</dbReference>
<organism evidence="1 2">
    <name type="scientific">Microvenator marinus</name>
    <dbReference type="NCBI Taxonomy" id="2600177"/>
    <lineage>
        <taxon>Bacteria</taxon>
        <taxon>Deltaproteobacteria</taxon>
        <taxon>Bradymonadales</taxon>
        <taxon>Microvenatoraceae</taxon>
        <taxon>Microvenator</taxon>
    </lineage>
</organism>
<reference evidence="1 2" key="1">
    <citation type="submission" date="2019-08" db="EMBL/GenBank/DDBJ databases">
        <authorList>
            <person name="Liang Q."/>
        </authorList>
    </citation>
    <scope>NUCLEOTIDE SEQUENCE [LARGE SCALE GENOMIC DNA]</scope>
    <source>
        <strain evidence="1 2">V1718</strain>
    </source>
</reference>
<keyword evidence="2" id="KW-1185">Reference proteome</keyword>
<dbReference type="KEGG" id="bbae:FRD01_20950"/>
<dbReference type="OrthoDB" id="5508346at2"/>